<accession>A0ACB7ZTU8</accession>
<evidence type="ECO:0000313" key="2">
    <source>
        <dbReference type="Proteomes" id="UP000790377"/>
    </source>
</evidence>
<comment type="caution">
    <text evidence="1">The sequence shown here is derived from an EMBL/GenBank/DDBJ whole genome shotgun (WGS) entry which is preliminary data.</text>
</comment>
<evidence type="ECO:0000313" key="1">
    <source>
        <dbReference type="EMBL" id="KAH7904581.1"/>
    </source>
</evidence>
<name>A0ACB7ZTU8_9AGAM</name>
<sequence length="241" mass="27211">MSTVLLDIGRDLRQDPRWITLQSPLLDTGRQRLVPCPYIHMRLFLNDYLTAVATCILYMQPRSSSRQDSILGQRSCPLLMHSDPTSPICLQCEICCLADDVASTNRHQRNIPSGFNVTIASLKILSTIRTNSVGTGLLCFYPGIADHALTAGTTRPDLNEALNARYRVVYPKTTSSEIQVRKKPMQVPLVTRLKKPQETNQVNTHYTDDLFISCQRTMHSRPPDRTFLTAFCNVSVRYPIS</sequence>
<reference evidence="1" key="1">
    <citation type="journal article" date="2021" name="New Phytol.">
        <title>Evolutionary innovations through gain and loss of genes in the ectomycorrhizal Boletales.</title>
        <authorList>
            <person name="Wu G."/>
            <person name="Miyauchi S."/>
            <person name="Morin E."/>
            <person name="Kuo A."/>
            <person name="Drula E."/>
            <person name="Varga T."/>
            <person name="Kohler A."/>
            <person name="Feng B."/>
            <person name="Cao Y."/>
            <person name="Lipzen A."/>
            <person name="Daum C."/>
            <person name="Hundley H."/>
            <person name="Pangilinan J."/>
            <person name="Johnson J."/>
            <person name="Barry K."/>
            <person name="LaButti K."/>
            <person name="Ng V."/>
            <person name="Ahrendt S."/>
            <person name="Min B."/>
            <person name="Choi I.G."/>
            <person name="Park H."/>
            <person name="Plett J.M."/>
            <person name="Magnuson J."/>
            <person name="Spatafora J.W."/>
            <person name="Nagy L.G."/>
            <person name="Henrissat B."/>
            <person name="Grigoriev I.V."/>
            <person name="Yang Z.L."/>
            <person name="Xu J."/>
            <person name="Martin F.M."/>
        </authorList>
    </citation>
    <scope>NUCLEOTIDE SEQUENCE</scope>
    <source>
        <strain evidence="1">ATCC 28755</strain>
    </source>
</reference>
<dbReference type="EMBL" id="MU268426">
    <property type="protein sequence ID" value="KAH7904581.1"/>
    <property type="molecule type" value="Genomic_DNA"/>
</dbReference>
<protein>
    <submittedName>
        <fullName evidence="1">Uncharacterized protein</fullName>
    </submittedName>
</protein>
<keyword evidence="2" id="KW-1185">Reference proteome</keyword>
<dbReference type="Proteomes" id="UP000790377">
    <property type="component" value="Unassembled WGS sequence"/>
</dbReference>
<proteinExistence type="predicted"/>
<organism evidence="1 2">
    <name type="scientific">Hygrophoropsis aurantiaca</name>
    <dbReference type="NCBI Taxonomy" id="72124"/>
    <lineage>
        <taxon>Eukaryota</taxon>
        <taxon>Fungi</taxon>
        <taxon>Dikarya</taxon>
        <taxon>Basidiomycota</taxon>
        <taxon>Agaricomycotina</taxon>
        <taxon>Agaricomycetes</taxon>
        <taxon>Agaricomycetidae</taxon>
        <taxon>Boletales</taxon>
        <taxon>Coniophorineae</taxon>
        <taxon>Hygrophoropsidaceae</taxon>
        <taxon>Hygrophoropsis</taxon>
    </lineage>
</organism>
<gene>
    <name evidence="1" type="ORF">BJ138DRAFT_894529</name>
</gene>